<gene>
    <name evidence="1" type="ORF">Hamer_G026995</name>
</gene>
<evidence type="ECO:0000313" key="2">
    <source>
        <dbReference type="Proteomes" id="UP000747542"/>
    </source>
</evidence>
<organism evidence="1 2">
    <name type="scientific">Homarus americanus</name>
    <name type="common">American lobster</name>
    <dbReference type="NCBI Taxonomy" id="6706"/>
    <lineage>
        <taxon>Eukaryota</taxon>
        <taxon>Metazoa</taxon>
        <taxon>Ecdysozoa</taxon>
        <taxon>Arthropoda</taxon>
        <taxon>Crustacea</taxon>
        <taxon>Multicrustacea</taxon>
        <taxon>Malacostraca</taxon>
        <taxon>Eumalacostraca</taxon>
        <taxon>Eucarida</taxon>
        <taxon>Decapoda</taxon>
        <taxon>Pleocyemata</taxon>
        <taxon>Astacidea</taxon>
        <taxon>Nephropoidea</taxon>
        <taxon>Nephropidae</taxon>
        <taxon>Homarus</taxon>
    </lineage>
</organism>
<proteinExistence type="predicted"/>
<dbReference type="Proteomes" id="UP000747542">
    <property type="component" value="Unassembled WGS sequence"/>
</dbReference>
<comment type="caution">
    <text evidence="1">The sequence shown here is derived from an EMBL/GenBank/DDBJ whole genome shotgun (WGS) entry which is preliminary data.</text>
</comment>
<dbReference type="AlphaFoldDB" id="A0A8J5MK74"/>
<reference evidence="1" key="1">
    <citation type="journal article" date="2021" name="Sci. Adv.">
        <title>The American lobster genome reveals insights on longevity, neural, and immune adaptations.</title>
        <authorList>
            <person name="Polinski J.M."/>
            <person name="Zimin A.V."/>
            <person name="Clark K.F."/>
            <person name="Kohn A.B."/>
            <person name="Sadowski N."/>
            <person name="Timp W."/>
            <person name="Ptitsyn A."/>
            <person name="Khanna P."/>
            <person name="Romanova D.Y."/>
            <person name="Williams P."/>
            <person name="Greenwood S.J."/>
            <person name="Moroz L.L."/>
            <person name="Walt D.R."/>
            <person name="Bodnar A.G."/>
        </authorList>
    </citation>
    <scope>NUCLEOTIDE SEQUENCE</scope>
    <source>
        <strain evidence="1">GMGI-L3</strain>
    </source>
</reference>
<sequence length="24" mass="2636">MIRQELCGSVSLTPWEKLCGNPCA</sequence>
<name>A0A8J5MK74_HOMAM</name>
<keyword evidence="2" id="KW-1185">Reference proteome</keyword>
<dbReference type="EMBL" id="JAHLQT010044741">
    <property type="protein sequence ID" value="KAG7154250.1"/>
    <property type="molecule type" value="Genomic_DNA"/>
</dbReference>
<evidence type="ECO:0000313" key="1">
    <source>
        <dbReference type="EMBL" id="KAG7154250.1"/>
    </source>
</evidence>
<protein>
    <submittedName>
        <fullName evidence="1">Uncharacterized protein</fullName>
    </submittedName>
</protein>
<accession>A0A8J5MK74</accession>